<sequence>MNKRTQRLLLDWLIAVVLAIAIGYVASFSDYTRGLFLVSLIWLALRHGPYPTLLAGFVAGGVLKFLISRPDYWVDAVVYGSFPILFVALAGLFARNTQRTLNNKRLSSTYLNITTASVLVSLVWHLLRFWLIPLVLDAPSPIGIQDVSFWVSAVLSALVSAGVLCLMAQSKASLIIPKRTKYLTRRETSSLLND</sequence>
<dbReference type="Gene3D" id="1.10.1760.20">
    <property type="match status" value="1"/>
</dbReference>
<feature type="transmembrane region" description="Helical" evidence="1">
    <location>
        <begin position="147"/>
        <end position="168"/>
    </location>
</feature>
<dbReference type="RefSeq" id="WP_118990511.1">
    <property type="nucleotide sequence ID" value="NZ_CP023434.1"/>
</dbReference>
<evidence type="ECO:0000313" key="3">
    <source>
        <dbReference type="Proteomes" id="UP000263232"/>
    </source>
</evidence>
<feature type="transmembrane region" description="Helical" evidence="1">
    <location>
        <begin position="73"/>
        <end position="94"/>
    </location>
</feature>
<proteinExistence type="predicted"/>
<dbReference type="KEGG" id="abae:CL176_06145"/>
<name>A0A347WKK2_9LACT</name>
<dbReference type="Pfam" id="PF09515">
    <property type="entry name" value="Thia_YuaJ"/>
    <property type="match status" value="1"/>
</dbReference>
<keyword evidence="1" id="KW-1133">Transmembrane helix</keyword>
<feature type="transmembrane region" description="Helical" evidence="1">
    <location>
        <begin position="106"/>
        <end position="127"/>
    </location>
</feature>
<dbReference type="OrthoDB" id="2166942at2"/>
<dbReference type="InterPro" id="IPR012651">
    <property type="entry name" value="Thia_Transptr_ThiT"/>
</dbReference>
<dbReference type="EMBL" id="CP023434">
    <property type="protein sequence ID" value="AXY25609.1"/>
    <property type="molecule type" value="Genomic_DNA"/>
</dbReference>
<protein>
    <recommendedName>
        <fullName evidence="4">Energy-coupled thiamine transporter ThiT</fullName>
    </recommendedName>
</protein>
<evidence type="ECO:0008006" key="4">
    <source>
        <dbReference type="Google" id="ProtNLM"/>
    </source>
</evidence>
<reference evidence="2 3" key="1">
    <citation type="submission" date="2017-09" db="EMBL/GenBank/DDBJ databases">
        <title>Complete genome sequence of Oxytococcus suis strain ZY16052.</title>
        <authorList>
            <person name="Li F."/>
        </authorList>
    </citation>
    <scope>NUCLEOTIDE SEQUENCE [LARGE SCALE GENOMIC DNA]</scope>
    <source>
        <strain evidence="2 3">ZY16052</strain>
    </source>
</reference>
<accession>A0A347WKK2</accession>
<keyword evidence="3" id="KW-1185">Reference proteome</keyword>
<dbReference type="Proteomes" id="UP000263232">
    <property type="component" value="Chromosome"/>
</dbReference>
<evidence type="ECO:0000313" key="2">
    <source>
        <dbReference type="EMBL" id="AXY25609.1"/>
    </source>
</evidence>
<keyword evidence="1" id="KW-0472">Membrane</keyword>
<dbReference type="GO" id="GO:0005886">
    <property type="term" value="C:plasma membrane"/>
    <property type="evidence" value="ECO:0007669"/>
    <property type="project" value="InterPro"/>
</dbReference>
<dbReference type="GO" id="GO:0015234">
    <property type="term" value="F:thiamine transmembrane transporter activity"/>
    <property type="evidence" value="ECO:0007669"/>
    <property type="project" value="InterPro"/>
</dbReference>
<organism evidence="2 3">
    <name type="scientific">Suicoccus acidiformans</name>
    <dbReference type="NCBI Taxonomy" id="2036206"/>
    <lineage>
        <taxon>Bacteria</taxon>
        <taxon>Bacillati</taxon>
        <taxon>Bacillota</taxon>
        <taxon>Bacilli</taxon>
        <taxon>Lactobacillales</taxon>
        <taxon>Aerococcaceae</taxon>
        <taxon>Suicoccus</taxon>
    </lineage>
</organism>
<dbReference type="AlphaFoldDB" id="A0A347WKK2"/>
<feature type="transmembrane region" description="Helical" evidence="1">
    <location>
        <begin position="12"/>
        <end position="29"/>
    </location>
</feature>
<evidence type="ECO:0000256" key="1">
    <source>
        <dbReference type="SAM" id="Phobius"/>
    </source>
</evidence>
<gene>
    <name evidence="2" type="ORF">CL176_06145</name>
</gene>
<keyword evidence="1" id="KW-0812">Transmembrane</keyword>